<dbReference type="AlphaFoldDB" id="A0AAD8V894"/>
<organism evidence="2 3">
    <name type="scientific">Colletotrichum navitas</name>
    <dbReference type="NCBI Taxonomy" id="681940"/>
    <lineage>
        <taxon>Eukaryota</taxon>
        <taxon>Fungi</taxon>
        <taxon>Dikarya</taxon>
        <taxon>Ascomycota</taxon>
        <taxon>Pezizomycotina</taxon>
        <taxon>Sordariomycetes</taxon>
        <taxon>Hypocreomycetidae</taxon>
        <taxon>Glomerellales</taxon>
        <taxon>Glomerellaceae</taxon>
        <taxon>Colletotrichum</taxon>
        <taxon>Colletotrichum graminicola species complex</taxon>
    </lineage>
</organism>
<gene>
    <name evidence="2" type="ORF">LY79DRAFT_324412</name>
</gene>
<name>A0AAD8V894_9PEZI</name>
<evidence type="ECO:0000313" key="2">
    <source>
        <dbReference type="EMBL" id="KAK1597977.1"/>
    </source>
</evidence>
<dbReference type="EMBL" id="JAHLJV010000006">
    <property type="protein sequence ID" value="KAK1597977.1"/>
    <property type="molecule type" value="Genomic_DNA"/>
</dbReference>
<evidence type="ECO:0000256" key="1">
    <source>
        <dbReference type="SAM" id="MobiDB-lite"/>
    </source>
</evidence>
<protein>
    <submittedName>
        <fullName evidence="2">Uncharacterized protein</fullName>
    </submittedName>
</protein>
<dbReference type="RefSeq" id="XP_060418722.1">
    <property type="nucleotide sequence ID" value="XM_060552437.1"/>
</dbReference>
<dbReference type="Proteomes" id="UP001230504">
    <property type="component" value="Unassembled WGS sequence"/>
</dbReference>
<dbReference type="GeneID" id="85436677"/>
<accession>A0AAD8V894</accession>
<feature type="region of interest" description="Disordered" evidence="1">
    <location>
        <begin position="71"/>
        <end position="94"/>
    </location>
</feature>
<sequence>MFASRRQSERSTWLLPLQLPMRVSPLLVVPDGLVRNHVASSRLAYPLSGHTTPSSRQSARMFPAKGRDYGAASPALGPSMTRAGGPGTPLTKSYGFGRGRGVGLRRERVWSGACSAPRALSPGLMAHVCRLRSRDCLPGKYARDLTSDEGECGVDGQPPAVSLGCGLPVQAKTGREPPFPRWATSVLVLWHDCQTERA</sequence>
<reference evidence="2" key="1">
    <citation type="submission" date="2021-06" db="EMBL/GenBank/DDBJ databases">
        <title>Comparative genomics, transcriptomics and evolutionary studies reveal genomic signatures of adaptation to plant cell wall in hemibiotrophic fungi.</title>
        <authorList>
            <consortium name="DOE Joint Genome Institute"/>
            <person name="Baroncelli R."/>
            <person name="Diaz J.F."/>
            <person name="Benocci T."/>
            <person name="Peng M."/>
            <person name="Battaglia E."/>
            <person name="Haridas S."/>
            <person name="Andreopoulos W."/>
            <person name="Labutti K."/>
            <person name="Pangilinan J."/>
            <person name="Floch G.L."/>
            <person name="Makela M.R."/>
            <person name="Henrissat B."/>
            <person name="Grigoriev I.V."/>
            <person name="Crouch J.A."/>
            <person name="De Vries R.P."/>
            <person name="Sukno S.A."/>
            <person name="Thon M.R."/>
        </authorList>
    </citation>
    <scope>NUCLEOTIDE SEQUENCE</scope>
    <source>
        <strain evidence="2">CBS 125086</strain>
    </source>
</reference>
<comment type="caution">
    <text evidence="2">The sequence shown here is derived from an EMBL/GenBank/DDBJ whole genome shotgun (WGS) entry which is preliminary data.</text>
</comment>
<proteinExistence type="predicted"/>
<evidence type="ECO:0000313" key="3">
    <source>
        <dbReference type="Proteomes" id="UP001230504"/>
    </source>
</evidence>
<keyword evidence="3" id="KW-1185">Reference proteome</keyword>